<keyword evidence="3" id="KW-0010">Activator</keyword>
<dbReference type="PROSITE" id="PS00036">
    <property type="entry name" value="BZIP_BASIC"/>
    <property type="match status" value="1"/>
</dbReference>
<dbReference type="FunFam" id="1.10.880.10:FF:000004">
    <property type="entry name" value="Nuclear factor, erythroid 2"/>
    <property type="match status" value="1"/>
</dbReference>
<keyword evidence="2" id="KW-0238">DNA-binding</keyword>
<dbReference type="InterPro" id="IPR047167">
    <property type="entry name" value="NFE2-like"/>
</dbReference>
<evidence type="ECO:0000256" key="3">
    <source>
        <dbReference type="ARBA" id="ARBA00023159"/>
    </source>
</evidence>
<dbReference type="GO" id="GO:0000981">
    <property type="term" value="F:DNA-binding transcription factor activity, RNA polymerase II-specific"/>
    <property type="evidence" value="ECO:0007669"/>
    <property type="project" value="TreeGrafter"/>
</dbReference>
<evidence type="ECO:0000256" key="4">
    <source>
        <dbReference type="ARBA" id="ARBA00023163"/>
    </source>
</evidence>
<dbReference type="InterPro" id="IPR008917">
    <property type="entry name" value="TF_DNA-bd_sf"/>
</dbReference>
<dbReference type="EMBL" id="KY307928">
    <property type="protein sequence ID" value="ATO74590.1"/>
    <property type="molecule type" value="Genomic_DNA"/>
</dbReference>
<feature type="compositionally biased region" description="Low complexity" evidence="6">
    <location>
        <begin position="75"/>
        <end position="94"/>
    </location>
</feature>
<sequence>MHQTVAPYLAHNFQGYSYLERRMDNGDNFHFDDVWNCNLNSVALLSATPVTHTSSSSSSLSSSSNSSPFESTFVSTSIPSSTNNNTNHNNYSNSGQTINSYYVNSSNGNGNGTTTSLTTSETSIGDHYGQPTLVPLTAVSPSSTNVTGNSTLATSSETITTNGSIISSSSTTPTLTSIDSSNNTCLDNNGSSNNTSSCSSRTNNVNLIHTNGNSTNSNNNNNSSTSGRSNNNSNTSNTDVNHNEPVNERMLVIIGDGPIIDNITGAGGGTNSSTSISSVPSMIENGFNQYCHNSEPVHYYSHENISIGEHIVEQEAASAFIDHSVSDLNGTIWTNCQNGNEFIEGTTLPMGGFNGNNYAVNDSVDTFGNSLSTNRLGNSHTYTNSTPNHLDPVHDIRSNSIHHTNIHSPLSSLVHLPHPHYLHQHQHQHLHHQQHVSLRQQFVLNGGRSSRASKGEHSRSNASDTSDDDRSITRDEKRAKALNIPIPADDIINLPIDEFNERLAKYELNEAQLSLIRDIRRRGKNKVAAQNCRRRKMDQILDLHSEVERLYSQKKAFEIQQEQLLALRDLAQEKYSKLYHFILSSSESSTPLSNFTSSHNDYPQMLVLPPMESATATRN</sequence>
<dbReference type="GO" id="GO:0005634">
    <property type="term" value="C:nucleus"/>
    <property type="evidence" value="ECO:0007669"/>
    <property type="project" value="TreeGrafter"/>
</dbReference>
<dbReference type="SUPFAM" id="SSF47454">
    <property type="entry name" value="A DNA-binding domain in eukaryotic transcription factors"/>
    <property type="match status" value="1"/>
</dbReference>
<accession>A0A2D1N532</accession>
<feature type="compositionally biased region" description="Low complexity" evidence="6">
    <location>
        <begin position="54"/>
        <end position="67"/>
    </location>
</feature>
<keyword evidence="4" id="KW-0804">Transcription</keyword>
<feature type="domain" description="BZIP" evidence="7">
    <location>
        <begin position="515"/>
        <end position="564"/>
    </location>
</feature>
<dbReference type="SMR" id="A0A2D1N532"/>
<dbReference type="GO" id="GO:0000978">
    <property type="term" value="F:RNA polymerase II cis-regulatory region sequence-specific DNA binding"/>
    <property type="evidence" value="ECO:0007669"/>
    <property type="project" value="InterPro"/>
</dbReference>
<dbReference type="InterPro" id="IPR004826">
    <property type="entry name" value="bZIP_Maf"/>
</dbReference>
<reference evidence="8" key="1">
    <citation type="submission" date="2016-12" db="EMBL/GenBank/DDBJ databases">
        <authorList>
            <person name="Song W.-J."/>
            <person name="Kurnit D.M."/>
        </authorList>
    </citation>
    <scope>NUCLEOTIDE SEQUENCE</scope>
</reference>
<dbReference type="PANTHER" id="PTHR24411:SF55">
    <property type="entry name" value="SEGMENTATION PROTEIN CAP'N'COLLAR"/>
    <property type="match status" value="1"/>
</dbReference>
<dbReference type="Gene3D" id="1.10.880.10">
    <property type="entry name" value="Transcription factor, Skn-1-like, DNA-binding domain"/>
    <property type="match status" value="1"/>
</dbReference>
<name>A0A2D1N532_TETCI</name>
<proteinExistence type="predicted"/>
<evidence type="ECO:0000256" key="5">
    <source>
        <dbReference type="ARBA" id="ARBA00023242"/>
    </source>
</evidence>
<feature type="region of interest" description="Disordered" evidence="6">
    <location>
        <begin position="189"/>
        <end position="244"/>
    </location>
</feature>
<organism evidence="8">
    <name type="scientific">Tetranychus cinnabarinus</name>
    <name type="common">Carmine spider mite</name>
    <name type="synonym">Acarus cinnabarinus</name>
    <dbReference type="NCBI Taxonomy" id="93129"/>
    <lineage>
        <taxon>Eukaryota</taxon>
        <taxon>Metazoa</taxon>
        <taxon>Ecdysozoa</taxon>
        <taxon>Arthropoda</taxon>
        <taxon>Chelicerata</taxon>
        <taxon>Arachnida</taxon>
        <taxon>Acari</taxon>
        <taxon>Acariformes</taxon>
        <taxon>Trombidiformes</taxon>
        <taxon>Prostigmata</taxon>
        <taxon>Eleutherengona</taxon>
        <taxon>Raphignathae</taxon>
        <taxon>Tetranychoidea</taxon>
        <taxon>Tetranychidae</taxon>
        <taxon>Tetranychus</taxon>
    </lineage>
</organism>
<evidence type="ECO:0000313" key="8">
    <source>
        <dbReference type="EMBL" id="ATO74590.1"/>
    </source>
</evidence>
<evidence type="ECO:0000256" key="2">
    <source>
        <dbReference type="ARBA" id="ARBA00023125"/>
    </source>
</evidence>
<protein>
    <submittedName>
        <fullName evidence="8">Cap n collar C</fullName>
    </submittedName>
</protein>
<dbReference type="PROSITE" id="PS50217">
    <property type="entry name" value="BZIP"/>
    <property type="match status" value="1"/>
</dbReference>
<keyword evidence="1" id="KW-0805">Transcription regulation</keyword>
<keyword evidence="5" id="KW-0539">Nucleus</keyword>
<evidence type="ECO:0000259" key="7">
    <source>
        <dbReference type="PROSITE" id="PS50217"/>
    </source>
</evidence>
<dbReference type="AlphaFoldDB" id="A0A2D1N532"/>
<evidence type="ECO:0000256" key="6">
    <source>
        <dbReference type="SAM" id="MobiDB-lite"/>
    </source>
</evidence>
<feature type="region of interest" description="Disordered" evidence="6">
    <location>
        <begin position="447"/>
        <end position="473"/>
    </location>
</feature>
<dbReference type="PANTHER" id="PTHR24411">
    <property type="entry name" value="NUCLEAR FACTOR ERYTHROID 2-RELATED FACTOR"/>
    <property type="match status" value="1"/>
</dbReference>
<dbReference type="Pfam" id="PF03131">
    <property type="entry name" value="bZIP_Maf"/>
    <property type="match status" value="1"/>
</dbReference>
<feature type="compositionally biased region" description="Low complexity" evidence="6">
    <location>
        <begin position="189"/>
        <end position="238"/>
    </location>
</feature>
<feature type="region of interest" description="Disordered" evidence="6">
    <location>
        <begin position="53"/>
        <end position="133"/>
    </location>
</feature>
<feature type="compositionally biased region" description="Low complexity" evidence="6">
    <location>
        <begin position="104"/>
        <end position="125"/>
    </location>
</feature>
<evidence type="ECO:0000256" key="1">
    <source>
        <dbReference type="ARBA" id="ARBA00023015"/>
    </source>
</evidence>
<dbReference type="CDD" id="cd14698">
    <property type="entry name" value="bZIP_CNC"/>
    <property type="match status" value="1"/>
</dbReference>
<dbReference type="SMART" id="SM00338">
    <property type="entry name" value="BRLZ"/>
    <property type="match status" value="1"/>
</dbReference>
<dbReference type="InterPro" id="IPR004827">
    <property type="entry name" value="bZIP"/>
</dbReference>